<name>A0AA89SSU1_9BACL</name>
<accession>A0AA89SSU1</accession>
<keyword evidence="2" id="KW-1185">Reference proteome</keyword>
<evidence type="ECO:0000313" key="1">
    <source>
        <dbReference type="EMBL" id="MBB3869759.1"/>
    </source>
</evidence>
<evidence type="ECO:0000313" key="2">
    <source>
        <dbReference type="Proteomes" id="UP000613002"/>
    </source>
</evidence>
<dbReference type="Proteomes" id="UP000613002">
    <property type="component" value="Unassembled WGS sequence"/>
</dbReference>
<sequence length="43" mass="4778">MNRITKKEVLLGVFDGLPGLEEAFKAVYPKADVQRALYPSQSP</sequence>
<protein>
    <submittedName>
        <fullName evidence="1">Transposase-like protein</fullName>
    </submittedName>
</protein>
<gene>
    <name evidence="1" type="ORF">HNR78_002656</name>
</gene>
<dbReference type="AlphaFoldDB" id="A0AA89SSU1"/>
<dbReference type="EMBL" id="JACICZ010000011">
    <property type="protein sequence ID" value="MBB3869759.1"/>
    <property type="molecule type" value="Genomic_DNA"/>
</dbReference>
<reference evidence="1 2" key="1">
    <citation type="submission" date="2020-08" db="EMBL/GenBank/DDBJ databases">
        <title>Genomic Encyclopedia of Type Strains, Phase IV (KMG-IV): sequencing the most valuable type-strain genomes for metagenomic binning, comparative biology and taxonomic classification.</title>
        <authorList>
            <person name="Goeker M."/>
        </authorList>
    </citation>
    <scope>NUCLEOTIDE SEQUENCE [LARGE SCALE GENOMIC DNA]</scope>
    <source>
        <strain evidence="1 2">DSM 14590</strain>
    </source>
</reference>
<comment type="caution">
    <text evidence="1">The sequence shown here is derived from an EMBL/GenBank/DDBJ whole genome shotgun (WGS) entry which is preliminary data.</text>
</comment>
<proteinExistence type="predicted"/>
<organism evidence="1 2">
    <name type="scientific">Parageobacillus toebii NBRC 107807</name>
    <dbReference type="NCBI Taxonomy" id="1223503"/>
    <lineage>
        <taxon>Bacteria</taxon>
        <taxon>Bacillati</taxon>
        <taxon>Bacillota</taxon>
        <taxon>Bacilli</taxon>
        <taxon>Bacillales</taxon>
        <taxon>Anoxybacillaceae</taxon>
        <taxon>Parageobacillus</taxon>
    </lineage>
</organism>